<gene>
    <name evidence="2" type="ORF">NCI01_14310</name>
</gene>
<feature type="compositionally biased region" description="Basic residues" evidence="1">
    <location>
        <begin position="60"/>
        <end position="70"/>
    </location>
</feature>
<comment type="caution">
    <text evidence="2">The sequence shown here is derived from an EMBL/GenBank/DDBJ whole genome shotgun (WGS) entry which is preliminary data.</text>
</comment>
<protein>
    <submittedName>
        <fullName evidence="2">Uncharacterized protein</fullName>
    </submittedName>
</protein>
<feature type="region of interest" description="Disordered" evidence="1">
    <location>
        <begin position="45"/>
        <end position="70"/>
    </location>
</feature>
<evidence type="ECO:0000256" key="1">
    <source>
        <dbReference type="SAM" id="MobiDB-lite"/>
    </source>
</evidence>
<dbReference type="EMBL" id="JANARS010000006">
    <property type="protein sequence ID" value="MCP3422974.1"/>
    <property type="molecule type" value="Genomic_DNA"/>
</dbReference>
<evidence type="ECO:0000313" key="2">
    <source>
        <dbReference type="EMBL" id="MCP3422974.1"/>
    </source>
</evidence>
<proteinExistence type="predicted"/>
<organism evidence="2 3">
    <name type="scientific">Nocardioides pinisoli</name>
    <dbReference type="NCBI Taxonomy" id="2950279"/>
    <lineage>
        <taxon>Bacteria</taxon>
        <taxon>Bacillati</taxon>
        <taxon>Actinomycetota</taxon>
        <taxon>Actinomycetes</taxon>
        <taxon>Propionibacteriales</taxon>
        <taxon>Nocardioidaceae</taxon>
        <taxon>Nocardioides</taxon>
    </lineage>
</organism>
<name>A0ABT1KYY0_9ACTN</name>
<reference evidence="2 3" key="1">
    <citation type="submission" date="2022-06" db="EMBL/GenBank/DDBJ databases">
        <authorList>
            <person name="So Y."/>
        </authorList>
    </citation>
    <scope>NUCLEOTIDE SEQUENCE [LARGE SCALE GENOMIC DNA]</scope>
    <source>
        <strain evidence="2 3">STR3</strain>
    </source>
</reference>
<dbReference type="Proteomes" id="UP001204524">
    <property type="component" value="Unassembled WGS sequence"/>
</dbReference>
<evidence type="ECO:0000313" key="3">
    <source>
        <dbReference type="Proteomes" id="UP001204524"/>
    </source>
</evidence>
<keyword evidence="3" id="KW-1185">Reference proteome</keyword>
<dbReference type="RefSeq" id="WP_254182172.1">
    <property type="nucleotide sequence ID" value="NZ_JANARS010000006.1"/>
</dbReference>
<accession>A0ABT1KYY0</accession>
<sequence length="70" mass="8223">MTTPASPPPWDPDEYDRRIEREREEARRKVFSALVPLADQKKILGYPLRDEPNPTQLLGRPRRPKKKEAD</sequence>